<dbReference type="GO" id="GO:0000175">
    <property type="term" value="F:3'-5'-RNA exonuclease activity"/>
    <property type="evidence" value="ECO:0007669"/>
    <property type="project" value="TreeGrafter"/>
</dbReference>
<dbReference type="PANTHER" id="PTHR12121:SF34">
    <property type="entry name" value="PROTEIN ANGEL"/>
    <property type="match status" value="1"/>
</dbReference>
<keyword evidence="3" id="KW-1185">Reference proteome</keyword>
<dbReference type="InterPro" id="IPR005135">
    <property type="entry name" value="Endo/exonuclease/phosphatase"/>
</dbReference>
<dbReference type="EMBL" id="CAJJDM010000045">
    <property type="protein sequence ID" value="CAD8070391.1"/>
    <property type="molecule type" value="Genomic_DNA"/>
</dbReference>
<sequence>MQQQITSIRKWLGSKHNNSFRLMSYNILADSLLQENEKQLQQYEWKNRWPLIFSQIKKYKPDILCLQELDCDENDLSQLLIHDKYEKLYLKRSQENQKDGCALFFLKQKFKLIKSYNLHLKQEHLFYNSKAKMDKPNICLITVLQDCNDGNPLIVANSHLIFNKNRGDLKLSQLQLIMITLQSLQLKYQNSRIVWCGDFNLTPNSALYSYISQGQQQFSKLNPKRISGQYSISYHPTDYMQDRINVQKKCGEFNIQYEQQDIDYDYDLYVQALRCQIIDDNFQFHQAQLNPYPIVETPIQFRSAYADLQKIKSKDLHDFYAKWSTYEPLITTMSSSQVGCVDYIWINKLQVSQILQMPKIEYLIENPIVNQEEGSDHLPLVCDLY</sequence>
<reference evidence="2" key="1">
    <citation type="submission" date="2021-01" db="EMBL/GenBank/DDBJ databases">
        <authorList>
            <consortium name="Genoscope - CEA"/>
            <person name="William W."/>
        </authorList>
    </citation>
    <scope>NUCLEOTIDE SEQUENCE</scope>
</reference>
<evidence type="ECO:0000313" key="2">
    <source>
        <dbReference type="EMBL" id="CAD8070391.1"/>
    </source>
</evidence>
<evidence type="ECO:0000313" key="3">
    <source>
        <dbReference type="Proteomes" id="UP000688137"/>
    </source>
</evidence>
<proteinExistence type="predicted"/>
<dbReference type="AlphaFoldDB" id="A0A8S1LXY3"/>
<dbReference type="OMA" id="WRPPQFC"/>
<dbReference type="PANTHER" id="PTHR12121">
    <property type="entry name" value="CARBON CATABOLITE REPRESSOR PROTEIN 4"/>
    <property type="match status" value="1"/>
</dbReference>
<name>A0A8S1LXY3_PARPR</name>
<protein>
    <recommendedName>
        <fullName evidence="1">Endonuclease/exonuclease/phosphatase domain-containing protein</fullName>
    </recommendedName>
</protein>
<comment type="caution">
    <text evidence="2">The sequence shown here is derived from an EMBL/GenBank/DDBJ whole genome shotgun (WGS) entry which is preliminary data.</text>
</comment>
<dbReference type="Proteomes" id="UP000688137">
    <property type="component" value="Unassembled WGS sequence"/>
</dbReference>
<feature type="domain" description="Endonuclease/exonuclease/phosphatase" evidence="1">
    <location>
        <begin position="24"/>
        <end position="348"/>
    </location>
</feature>
<gene>
    <name evidence="2" type="ORF">PPRIM_AZ9-3.1.T0450204</name>
</gene>
<dbReference type="InterPro" id="IPR050410">
    <property type="entry name" value="CCR4/nocturin_mRNA_transcr"/>
</dbReference>
<dbReference type="Pfam" id="PF03372">
    <property type="entry name" value="Exo_endo_phos"/>
    <property type="match status" value="1"/>
</dbReference>
<accession>A0A8S1LXY3</accession>
<organism evidence="2 3">
    <name type="scientific">Paramecium primaurelia</name>
    <dbReference type="NCBI Taxonomy" id="5886"/>
    <lineage>
        <taxon>Eukaryota</taxon>
        <taxon>Sar</taxon>
        <taxon>Alveolata</taxon>
        <taxon>Ciliophora</taxon>
        <taxon>Intramacronucleata</taxon>
        <taxon>Oligohymenophorea</taxon>
        <taxon>Peniculida</taxon>
        <taxon>Parameciidae</taxon>
        <taxon>Paramecium</taxon>
    </lineage>
</organism>
<evidence type="ECO:0000259" key="1">
    <source>
        <dbReference type="Pfam" id="PF03372"/>
    </source>
</evidence>